<dbReference type="CDD" id="cd00118">
    <property type="entry name" value="LysM"/>
    <property type="match status" value="1"/>
</dbReference>
<name>U6GKI1_EIMAC</name>
<dbReference type="PANTHER" id="PTHR48125">
    <property type="entry name" value="LP07818P1"/>
    <property type="match status" value="1"/>
</dbReference>
<keyword evidence="4" id="KW-1185">Reference proteome</keyword>
<dbReference type="RefSeq" id="XP_013250146.1">
    <property type="nucleotide sequence ID" value="XM_013394692.1"/>
</dbReference>
<evidence type="ECO:0000259" key="2">
    <source>
        <dbReference type="PROSITE" id="PS51782"/>
    </source>
</evidence>
<accession>U6GKI1</accession>
<dbReference type="Pfam" id="PF01476">
    <property type="entry name" value="LysM"/>
    <property type="match status" value="1"/>
</dbReference>
<feature type="domain" description="LysM" evidence="2">
    <location>
        <begin position="53"/>
        <end position="96"/>
    </location>
</feature>
<sequence>MTLLSADPGGPLSHASEALEGPQVSAAAAPVAAAAAAPAPAPAAAAVPAAAQHRHKIRPADTLLSIAAEYGVSVQQLMRCNKLSSTDIWFRNHLLIPCTAPEAARRAAAAAEGSPPAEHGGASGAPPGAAAPAAAAAAAAAAGPLDNSGVSAAGEVEKNSKGKGGPQGPPKAYEDELQNNANIAMLVEGLLRETDIHPRLARQRIMARGLRYEEALNDCKRLKNLQRELDVSAAEIISYLLLHDQDIDVAHTALVEDANWHANIIRDTRERLRSQRSFSFGSLLPSSSSRGPQQQQYMRVQGAPPIVGMEGPPGGSAAGAAAAAAAAAGAAAEPWRPAAAEGLISSSLGPHIIGNSSSSVASINTNYIPFFYSSSIEGLRRRRGRQTHADSDLHIGNTIGAPLGAPIGALAAAPIGALVERRPQETP</sequence>
<feature type="region of interest" description="Disordered" evidence="1">
    <location>
        <begin position="149"/>
        <end position="174"/>
    </location>
</feature>
<reference evidence="3" key="2">
    <citation type="submission" date="2013-10" db="EMBL/GenBank/DDBJ databases">
        <authorList>
            <person name="Aslett M."/>
        </authorList>
    </citation>
    <scope>NUCLEOTIDE SEQUENCE</scope>
    <source>
        <strain evidence="3">Houghton</strain>
    </source>
</reference>
<evidence type="ECO:0000256" key="1">
    <source>
        <dbReference type="SAM" id="MobiDB-lite"/>
    </source>
</evidence>
<proteinExistence type="predicted"/>
<dbReference type="InterPro" id="IPR018392">
    <property type="entry name" value="LysM"/>
</dbReference>
<evidence type="ECO:0000313" key="4">
    <source>
        <dbReference type="Proteomes" id="UP000018050"/>
    </source>
</evidence>
<feature type="region of interest" description="Disordered" evidence="1">
    <location>
        <begin position="107"/>
        <end position="129"/>
    </location>
</feature>
<reference evidence="3" key="1">
    <citation type="submission" date="2013-10" db="EMBL/GenBank/DDBJ databases">
        <title>Genomic analysis of the causative agents of coccidiosis in chickens.</title>
        <authorList>
            <person name="Reid A.J."/>
            <person name="Blake D."/>
            <person name="Billington K."/>
            <person name="Browne H."/>
            <person name="Dunn M."/>
            <person name="Hung S."/>
            <person name="Kawahara F."/>
            <person name="Miranda-Saavedra D."/>
            <person name="Mourier T."/>
            <person name="Nagra H."/>
            <person name="Otto T.D."/>
            <person name="Rawlings N."/>
            <person name="Sanchez A."/>
            <person name="Sanders M."/>
            <person name="Subramaniam C."/>
            <person name="Tay Y."/>
            <person name="Dear P."/>
            <person name="Doerig C."/>
            <person name="Gruber A."/>
            <person name="Parkinson J."/>
            <person name="Shirley M."/>
            <person name="Wan K.L."/>
            <person name="Berriman M."/>
            <person name="Tomley F."/>
            <person name="Pain A."/>
        </authorList>
    </citation>
    <scope>NUCLEOTIDE SEQUENCE</scope>
    <source>
        <strain evidence="3">Houghton</strain>
    </source>
</reference>
<gene>
    <name evidence="3" type="ORF">EAH_00046370</name>
</gene>
<evidence type="ECO:0000313" key="3">
    <source>
        <dbReference type="EMBL" id="CDI79803.1"/>
    </source>
</evidence>
<protein>
    <submittedName>
        <fullName evidence="3">LysM domain domain-containing protein, putative</fullName>
    </submittedName>
</protein>
<dbReference type="Proteomes" id="UP000018050">
    <property type="component" value="Unassembled WGS sequence"/>
</dbReference>
<dbReference type="PANTHER" id="PTHR48125:SF10">
    <property type="entry name" value="OS12G0136300 PROTEIN"/>
    <property type="match status" value="1"/>
</dbReference>
<dbReference type="SUPFAM" id="SSF54106">
    <property type="entry name" value="LysM domain"/>
    <property type="match status" value="1"/>
</dbReference>
<dbReference type="EMBL" id="HG671086">
    <property type="protein sequence ID" value="CDI79803.1"/>
    <property type="molecule type" value="Genomic_DNA"/>
</dbReference>
<dbReference type="AlphaFoldDB" id="U6GKI1"/>
<dbReference type="Gene3D" id="3.10.350.10">
    <property type="entry name" value="LysM domain"/>
    <property type="match status" value="1"/>
</dbReference>
<organism evidence="3 4">
    <name type="scientific">Eimeria acervulina</name>
    <name type="common">Coccidian parasite</name>
    <dbReference type="NCBI Taxonomy" id="5801"/>
    <lineage>
        <taxon>Eukaryota</taxon>
        <taxon>Sar</taxon>
        <taxon>Alveolata</taxon>
        <taxon>Apicomplexa</taxon>
        <taxon>Conoidasida</taxon>
        <taxon>Coccidia</taxon>
        <taxon>Eucoccidiorida</taxon>
        <taxon>Eimeriorina</taxon>
        <taxon>Eimeriidae</taxon>
        <taxon>Eimeria</taxon>
    </lineage>
</organism>
<dbReference type="OrthoDB" id="2107166at2759"/>
<dbReference type="VEuPathDB" id="ToxoDB:EAH_00046370"/>
<dbReference type="GeneID" id="25272707"/>
<dbReference type="SMART" id="SM00257">
    <property type="entry name" value="LysM"/>
    <property type="match status" value="1"/>
</dbReference>
<dbReference type="InterPro" id="IPR036779">
    <property type="entry name" value="LysM_dom_sf"/>
</dbReference>
<dbReference type="PROSITE" id="PS51782">
    <property type="entry name" value="LYSM"/>
    <property type="match status" value="1"/>
</dbReference>